<feature type="non-terminal residue" evidence="2">
    <location>
        <position position="123"/>
    </location>
</feature>
<gene>
    <name evidence="2" type="ORF">DN069_38755</name>
</gene>
<evidence type="ECO:0008006" key="4">
    <source>
        <dbReference type="Google" id="ProtNLM"/>
    </source>
</evidence>
<reference evidence="2 3" key="1">
    <citation type="submission" date="2018-06" db="EMBL/GenBank/DDBJ databases">
        <title>Streptacidiphilus pinicola sp. nov., isolated from pine grove soil.</title>
        <authorList>
            <person name="Roh S.G."/>
            <person name="Park S."/>
            <person name="Kim M.-K."/>
            <person name="Yun B.-R."/>
            <person name="Park J."/>
            <person name="Kim M.J."/>
            <person name="Kim Y.S."/>
            <person name="Kim S.B."/>
        </authorList>
    </citation>
    <scope>NUCLEOTIDE SEQUENCE [LARGE SCALE GENOMIC DNA]</scope>
    <source>
        <strain evidence="2 3">MMS16-CNU450</strain>
    </source>
</reference>
<keyword evidence="3" id="KW-1185">Reference proteome</keyword>
<dbReference type="InterPro" id="IPR036514">
    <property type="entry name" value="SGNH_hydro_sf"/>
</dbReference>
<dbReference type="Proteomes" id="UP000248889">
    <property type="component" value="Unassembled WGS sequence"/>
</dbReference>
<organism evidence="2 3">
    <name type="scientific">Streptacidiphilus pinicola</name>
    <dbReference type="NCBI Taxonomy" id="2219663"/>
    <lineage>
        <taxon>Bacteria</taxon>
        <taxon>Bacillati</taxon>
        <taxon>Actinomycetota</taxon>
        <taxon>Actinomycetes</taxon>
        <taxon>Kitasatosporales</taxon>
        <taxon>Streptomycetaceae</taxon>
        <taxon>Streptacidiphilus</taxon>
    </lineage>
</organism>
<evidence type="ECO:0000313" key="3">
    <source>
        <dbReference type="Proteomes" id="UP000248889"/>
    </source>
</evidence>
<evidence type="ECO:0000313" key="2">
    <source>
        <dbReference type="EMBL" id="RAG80320.1"/>
    </source>
</evidence>
<dbReference type="Gene3D" id="3.40.50.1110">
    <property type="entry name" value="SGNH hydrolase"/>
    <property type="match status" value="1"/>
</dbReference>
<evidence type="ECO:0000256" key="1">
    <source>
        <dbReference type="SAM" id="MobiDB-lite"/>
    </source>
</evidence>
<protein>
    <recommendedName>
        <fullName evidence="4">SGNH hydrolase-type esterase domain-containing protein</fullName>
    </recommendedName>
</protein>
<sequence>MGDSYISGEAGRWLGNSDDTSGSRDGTDRAYVNGSYDPTVVYGPTYNSGCDRSDTAEVNSAPGLAQSTRINIACSGATTANVLRAADGGQSFKGEAPQADQLAQLAATDDVQTIVLSIGGNDL</sequence>
<dbReference type="SUPFAM" id="SSF52266">
    <property type="entry name" value="SGNH hydrolase"/>
    <property type="match status" value="1"/>
</dbReference>
<comment type="caution">
    <text evidence="2">The sequence shown here is derived from an EMBL/GenBank/DDBJ whole genome shotgun (WGS) entry which is preliminary data.</text>
</comment>
<feature type="region of interest" description="Disordered" evidence="1">
    <location>
        <begin position="1"/>
        <end position="33"/>
    </location>
</feature>
<accession>A0A2X0JZ72</accession>
<name>A0A2X0JZ72_9ACTN</name>
<dbReference type="EMBL" id="QKYN01000258">
    <property type="protein sequence ID" value="RAG80320.1"/>
    <property type="molecule type" value="Genomic_DNA"/>
</dbReference>
<dbReference type="AlphaFoldDB" id="A0A2X0JZ72"/>
<proteinExistence type="predicted"/>